<comment type="caution">
    <text evidence="1">The sequence shown here is derived from an EMBL/GenBank/DDBJ whole genome shotgun (WGS) entry which is preliminary data.</text>
</comment>
<evidence type="ECO:0000313" key="1">
    <source>
        <dbReference type="EMBL" id="MDR9778069.1"/>
    </source>
</evidence>
<organism evidence="1 2">
    <name type="scientific">Rhizobium hidalgonense</name>
    <dbReference type="NCBI Taxonomy" id="1538159"/>
    <lineage>
        <taxon>Bacteria</taxon>
        <taxon>Pseudomonadati</taxon>
        <taxon>Pseudomonadota</taxon>
        <taxon>Alphaproteobacteria</taxon>
        <taxon>Hyphomicrobiales</taxon>
        <taxon>Rhizobiaceae</taxon>
        <taxon>Rhizobium/Agrobacterium group</taxon>
        <taxon>Rhizobium</taxon>
    </lineage>
</organism>
<evidence type="ECO:0000313" key="2">
    <source>
        <dbReference type="Proteomes" id="UP001268610"/>
    </source>
</evidence>
<reference evidence="1" key="1">
    <citation type="submission" date="2023-04" db="EMBL/GenBank/DDBJ databases">
        <title>Genomic characterization of faba bean (Vicia faba) microsymbionts in Mexican soils.</title>
        <authorList>
            <person name="Rivera Orduna F.N."/>
            <person name="Guevara-Luna J."/>
            <person name="Yan J."/>
            <person name="Arroyo-Herrera I."/>
            <person name="Li Y."/>
            <person name="Vasquez-Murrieta M.S."/>
            <person name="Wang E.T."/>
        </authorList>
    </citation>
    <scope>NUCLEOTIDE SEQUENCE</scope>
    <source>
        <strain evidence="1">CH26</strain>
    </source>
</reference>
<sequence>MRVRPRQFVRQLYKHWEIIEHLSRLSRELAVFEVSQVLKLVAQYSAAEADAAQILRELHEADIL</sequence>
<accession>A0AAJ2H341</accession>
<dbReference type="Proteomes" id="UP001268610">
    <property type="component" value="Unassembled WGS sequence"/>
</dbReference>
<gene>
    <name evidence="1" type="ORF">RJJ65_36655</name>
</gene>
<dbReference type="EMBL" id="JAVLSF010000434">
    <property type="protein sequence ID" value="MDR9778069.1"/>
    <property type="molecule type" value="Genomic_DNA"/>
</dbReference>
<feature type="non-terminal residue" evidence="1">
    <location>
        <position position="64"/>
    </location>
</feature>
<proteinExistence type="predicted"/>
<dbReference type="AlphaFoldDB" id="A0AAJ2H341"/>
<name>A0AAJ2H341_9HYPH</name>
<protein>
    <submittedName>
        <fullName evidence="1">Uncharacterized protein</fullName>
    </submittedName>
</protein>